<gene>
    <name evidence="1" type="ORF">G6F64_010761</name>
</gene>
<accession>A0A9P6X109</accession>
<protein>
    <submittedName>
        <fullName evidence="1">Uncharacterized protein</fullName>
    </submittedName>
</protein>
<dbReference type="EMBL" id="JAANQT010002342">
    <property type="protein sequence ID" value="KAG1302633.1"/>
    <property type="molecule type" value="Genomic_DNA"/>
</dbReference>
<evidence type="ECO:0000313" key="2">
    <source>
        <dbReference type="Proteomes" id="UP000716291"/>
    </source>
</evidence>
<reference evidence="1" key="1">
    <citation type="journal article" date="2020" name="Microb. Genom.">
        <title>Genetic diversity of clinical and environmental Mucorales isolates obtained from an investigation of mucormycosis cases among solid organ transplant recipients.</title>
        <authorList>
            <person name="Nguyen M.H."/>
            <person name="Kaul D."/>
            <person name="Muto C."/>
            <person name="Cheng S.J."/>
            <person name="Richter R.A."/>
            <person name="Bruno V.M."/>
            <person name="Liu G."/>
            <person name="Beyhan S."/>
            <person name="Sundermann A.J."/>
            <person name="Mounaud S."/>
            <person name="Pasculle A.W."/>
            <person name="Nierman W.C."/>
            <person name="Driscoll E."/>
            <person name="Cumbie R."/>
            <person name="Clancy C.J."/>
            <person name="Dupont C.L."/>
        </authorList>
    </citation>
    <scope>NUCLEOTIDE SEQUENCE</scope>
    <source>
        <strain evidence="1">GL11</strain>
    </source>
</reference>
<dbReference type="Proteomes" id="UP000716291">
    <property type="component" value="Unassembled WGS sequence"/>
</dbReference>
<sequence length="112" mass="12889">MNPKEMIRQVTRVHGLCQAKLEILRAERVEGGAQMGRSRSDRTLLFKKIMIKKTKKAAREIGIKAAKALMKEQERKRRVAMIPRPSKMWTGDNWAATSPPPSKRYQLHGCYL</sequence>
<dbReference type="OrthoDB" id="2237744at2759"/>
<keyword evidence="2" id="KW-1185">Reference proteome</keyword>
<name>A0A9P6X109_RHIOR</name>
<evidence type="ECO:0000313" key="1">
    <source>
        <dbReference type="EMBL" id="KAG1302633.1"/>
    </source>
</evidence>
<comment type="caution">
    <text evidence="1">The sequence shown here is derived from an EMBL/GenBank/DDBJ whole genome shotgun (WGS) entry which is preliminary data.</text>
</comment>
<proteinExistence type="predicted"/>
<organism evidence="1 2">
    <name type="scientific">Rhizopus oryzae</name>
    <name type="common">Mucormycosis agent</name>
    <name type="synonym">Rhizopus arrhizus var. delemar</name>
    <dbReference type="NCBI Taxonomy" id="64495"/>
    <lineage>
        <taxon>Eukaryota</taxon>
        <taxon>Fungi</taxon>
        <taxon>Fungi incertae sedis</taxon>
        <taxon>Mucoromycota</taxon>
        <taxon>Mucoromycotina</taxon>
        <taxon>Mucoromycetes</taxon>
        <taxon>Mucorales</taxon>
        <taxon>Mucorineae</taxon>
        <taxon>Rhizopodaceae</taxon>
        <taxon>Rhizopus</taxon>
    </lineage>
</organism>
<dbReference type="AlphaFoldDB" id="A0A9P6X109"/>